<proteinExistence type="predicted"/>
<keyword evidence="3" id="KW-1185">Reference proteome</keyword>
<reference evidence="2 3" key="1">
    <citation type="submission" date="2021-04" db="EMBL/GenBank/DDBJ databases">
        <title>Magnetospirillum sulfuroxidans sp. nov., a facultative chemolithoautotrophic sulfur-oxidizing alphaproteobacterium isolated from freshwater sediment and proposals for Paramagetospirillum gen. nov., and Magnetospirillaceae fam. nov.</title>
        <authorList>
            <person name="Koziaeva V."/>
            <person name="Geelhoed J.S."/>
            <person name="Sorokin D.Y."/>
            <person name="Grouzdev D.S."/>
        </authorList>
    </citation>
    <scope>NUCLEOTIDE SEQUENCE [LARGE SCALE GENOMIC DNA]</scope>
    <source>
        <strain evidence="2 3">J10</strain>
    </source>
</reference>
<dbReference type="EMBL" id="JAGTUF010000004">
    <property type="protein sequence ID" value="MBR9971374.1"/>
    <property type="molecule type" value="Genomic_DNA"/>
</dbReference>
<name>A0ABS5IAN8_9PROT</name>
<dbReference type="Proteomes" id="UP000680714">
    <property type="component" value="Unassembled WGS sequence"/>
</dbReference>
<dbReference type="Gene3D" id="3.40.50.150">
    <property type="entry name" value="Vaccinia Virus protein VP39"/>
    <property type="match status" value="1"/>
</dbReference>
<comment type="caution">
    <text evidence="2">The sequence shown here is derived from an EMBL/GenBank/DDBJ whole genome shotgun (WGS) entry which is preliminary data.</text>
</comment>
<protein>
    <submittedName>
        <fullName evidence="2">Class I SAM-dependent methyltransferase</fullName>
    </submittedName>
</protein>
<dbReference type="SUPFAM" id="SSF53335">
    <property type="entry name" value="S-adenosyl-L-methionine-dependent methyltransferases"/>
    <property type="match status" value="1"/>
</dbReference>
<dbReference type="GO" id="GO:0008168">
    <property type="term" value="F:methyltransferase activity"/>
    <property type="evidence" value="ECO:0007669"/>
    <property type="project" value="UniProtKB-KW"/>
</dbReference>
<sequence length="248" mass="27909">MQNLQPAWTPGSWTDVVDLRDFYDGSLGQSTRRLLRRHLRQLWPDTHDLRILGLGFATPLLRPFLNEAERVIAVMPANQGVLHWPPEGPGLTVLADESDLPLPDSSMDRIVLMHALESTEQVRAMMREVWRVLADGGRLVIIAPNRRGIWARLERTPFGNGRPYTGGQLARMLRDNMFTPVSLSGALFLPPTTSRVMLRSAPAFEQVGRRWFQTFAGVNIVEATKQIYAATPSRASKRRAYVIAPQGF</sequence>
<dbReference type="GO" id="GO:0032259">
    <property type="term" value="P:methylation"/>
    <property type="evidence" value="ECO:0007669"/>
    <property type="project" value="UniProtKB-KW"/>
</dbReference>
<organism evidence="2 3">
    <name type="scientific">Magnetospirillum sulfuroxidans</name>
    <dbReference type="NCBI Taxonomy" id="611300"/>
    <lineage>
        <taxon>Bacteria</taxon>
        <taxon>Pseudomonadati</taxon>
        <taxon>Pseudomonadota</taxon>
        <taxon>Alphaproteobacteria</taxon>
        <taxon>Rhodospirillales</taxon>
        <taxon>Rhodospirillaceae</taxon>
        <taxon>Magnetospirillum</taxon>
    </lineage>
</organism>
<evidence type="ECO:0000259" key="1">
    <source>
        <dbReference type="Pfam" id="PF08241"/>
    </source>
</evidence>
<gene>
    <name evidence="2" type="ORF">KEC16_06585</name>
</gene>
<feature type="domain" description="Methyltransferase type 11" evidence="1">
    <location>
        <begin position="90"/>
        <end position="141"/>
    </location>
</feature>
<evidence type="ECO:0000313" key="2">
    <source>
        <dbReference type="EMBL" id="MBR9971374.1"/>
    </source>
</evidence>
<dbReference type="InterPro" id="IPR013216">
    <property type="entry name" value="Methyltransf_11"/>
</dbReference>
<evidence type="ECO:0000313" key="3">
    <source>
        <dbReference type="Proteomes" id="UP000680714"/>
    </source>
</evidence>
<keyword evidence="2" id="KW-0808">Transferase</keyword>
<dbReference type="RefSeq" id="WP_211547081.1">
    <property type="nucleotide sequence ID" value="NZ_JAGTUF010000004.1"/>
</dbReference>
<dbReference type="Pfam" id="PF08241">
    <property type="entry name" value="Methyltransf_11"/>
    <property type="match status" value="1"/>
</dbReference>
<keyword evidence="2" id="KW-0489">Methyltransferase</keyword>
<accession>A0ABS5IAN8</accession>
<dbReference type="InterPro" id="IPR029063">
    <property type="entry name" value="SAM-dependent_MTases_sf"/>
</dbReference>